<reference evidence="2 3" key="1">
    <citation type="submission" date="2020-11" db="EMBL/GenBank/DDBJ databases">
        <title>The genome sequence of Novosphingobium sp. 1Y9A.</title>
        <authorList>
            <person name="Liu Y."/>
        </authorList>
    </citation>
    <scope>NUCLEOTIDE SEQUENCE [LARGE SCALE GENOMIC DNA]</scope>
    <source>
        <strain evidence="2 3">1Y9A</strain>
    </source>
</reference>
<dbReference type="SUPFAM" id="SSF46894">
    <property type="entry name" value="C-terminal effector domain of the bipartite response regulators"/>
    <property type="match status" value="1"/>
</dbReference>
<accession>A0ABS0HBG7</accession>
<proteinExistence type="predicted"/>
<keyword evidence="3" id="KW-1185">Reference proteome</keyword>
<dbReference type="PROSITE" id="PS50112">
    <property type="entry name" value="PAS"/>
    <property type="match status" value="1"/>
</dbReference>
<dbReference type="InterPro" id="IPR036388">
    <property type="entry name" value="WH-like_DNA-bd_sf"/>
</dbReference>
<organism evidence="2 3">
    <name type="scientific">Novosphingobium jiangmenense</name>
    <dbReference type="NCBI Taxonomy" id="2791981"/>
    <lineage>
        <taxon>Bacteria</taxon>
        <taxon>Pseudomonadati</taxon>
        <taxon>Pseudomonadota</taxon>
        <taxon>Alphaproteobacteria</taxon>
        <taxon>Sphingomonadales</taxon>
        <taxon>Sphingomonadaceae</taxon>
        <taxon>Novosphingobium</taxon>
    </lineage>
</organism>
<dbReference type="InterPro" id="IPR016032">
    <property type="entry name" value="Sig_transdc_resp-reg_C-effctor"/>
</dbReference>
<evidence type="ECO:0000259" key="1">
    <source>
        <dbReference type="PROSITE" id="PS50112"/>
    </source>
</evidence>
<dbReference type="InterPro" id="IPR035965">
    <property type="entry name" value="PAS-like_dom_sf"/>
</dbReference>
<sequence>MIEAELLANFYGAAIDRARLTAALDGVRQRANAVSATFHIFERTPDRLRHRGQSSCSNTPIGADEMALLDELNPRTVALCNPACSAPSVLEDHFLPDSFQPEVRRWQEQLRAFGMGRFLAARITLDSAHEVGVAVHGHVAGDPLDPGTSEFLVNLMPHVREAVGHAVLVEAQRQSQLHMSHALDHLCHAVLTCDATGRITSINASAARLLGQACGTPSMAGLRVGDHVPRSLLARVKGGERVLRWQGSSQLLQVCAMPLGPGASADALSAAIDRSHVQLRSVSGTAWVIALADVEEAPSVEAGDLARSFDITHAEALLLRHLACGGDIGDFAATRGVSIHTARSQLKALMAKTGASRQADLVRMALATPAARFSEGLA</sequence>
<dbReference type="SUPFAM" id="SSF55785">
    <property type="entry name" value="PYP-like sensor domain (PAS domain)"/>
    <property type="match status" value="1"/>
</dbReference>
<dbReference type="RefSeq" id="WP_196273986.1">
    <property type="nucleotide sequence ID" value="NZ_JADQDC010000001.1"/>
</dbReference>
<comment type="caution">
    <text evidence="2">The sequence shown here is derived from an EMBL/GenBank/DDBJ whole genome shotgun (WGS) entry which is preliminary data.</text>
</comment>
<evidence type="ECO:0000313" key="3">
    <source>
        <dbReference type="Proteomes" id="UP000600799"/>
    </source>
</evidence>
<feature type="domain" description="PAS" evidence="1">
    <location>
        <begin position="175"/>
        <end position="211"/>
    </location>
</feature>
<dbReference type="InterPro" id="IPR000792">
    <property type="entry name" value="Tscrpt_reg_LuxR_C"/>
</dbReference>
<name>A0ABS0HBG7_9SPHN</name>
<dbReference type="InterPro" id="IPR000014">
    <property type="entry name" value="PAS"/>
</dbReference>
<dbReference type="Proteomes" id="UP000600799">
    <property type="component" value="Unassembled WGS sequence"/>
</dbReference>
<dbReference type="EMBL" id="JADQDC010000001">
    <property type="protein sequence ID" value="MBF9149614.1"/>
    <property type="molecule type" value="Genomic_DNA"/>
</dbReference>
<evidence type="ECO:0000313" key="2">
    <source>
        <dbReference type="EMBL" id="MBF9149614.1"/>
    </source>
</evidence>
<dbReference type="SMART" id="SM00421">
    <property type="entry name" value="HTH_LUXR"/>
    <property type="match status" value="1"/>
</dbReference>
<protein>
    <recommendedName>
        <fullName evidence="1">PAS domain-containing protein</fullName>
    </recommendedName>
</protein>
<gene>
    <name evidence="2" type="ORF">I2488_01220</name>
</gene>
<dbReference type="Gene3D" id="1.10.10.10">
    <property type="entry name" value="Winged helix-like DNA-binding domain superfamily/Winged helix DNA-binding domain"/>
    <property type="match status" value="1"/>
</dbReference>